<sequence>MNVRIYMHSNPGLSDCLIGLGCRAGVPVLADCATMAHVTARRWAPCTVIARGDRYALSQCACPLHGDGASARRKAASARWRRPWPHRAWLFAVAR</sequence>
<accession>A0A375DZK2</accession>
<dbReference type="AlphaFoldDB" id="A0A375DZK2"/>
<name>A0A375DZK2_9BURK</name>
<dbReference type="Proteomes" id="UP000256952">
    <property type="component" value="Chromosome CBM2613_a"/>
</dbReference>
<organism evidence="1">
    <name type="scientific">Cupriavidus taiwanensis</name>
    <dbReference type="NCBI Taxonomy" id="164546"/>
    <lineage>
        <taxon>Bacteria</taxon>
        <taxon>Pseudomonadati</taxon>
        <taxon>Pseudomonadota</taxon>
        <taxon>Betaproteobacteria</taxon>
        <taxon>Burkholderiales</taxon>
        <taxon>Burkholderiaceae</taxon>
        <taxon>Cupriavidus</taxon>
    </lineage>
</organism>
<comment type="caution">
    <text evidence="1">The sequence shown here is derived from an EMBL/GenBank/DDBJ whole genome shotgun (WGS) entry which is preliminary data.</text>
</comment>
<reference evidence="1" key="1">
    <citation type="submission" date="2018-01" db="EMBL/GenBank/DDBJ databases">
        <authorList>
            <person name="Clerissi C."/>
        </authorList>
    </citation>
    <scope>NUCLEOTIDE SEQUENCE</scope>
    <source>
        <strain evidence="1">Cupriavidus taiwanensis STM 8556</strain>
    </source>
</reference>
<evidence type="ECO:0000313" key="1">
    <source>
        <dbReference type="EMBL" id="SOZ52158.1"/>
    </source>
</evidence>
<gene>
    <name evidence="1" type="ORF">CBM2613_A110247</name>
</gene>
<proteinExistence type="predicted"/>
<dbReference type="EMBL" id="OFTH01000003">
    <property type="protein sequence ID" value="SOZ52158.1"/>
    <property type="molecule type" value="Genomic_DNA"/>
</dbReference>
<protein>
    <submittedName>
        <fullName evidence="1">Uncharacterized protein</fullName>
    </submittedName>
</protein>